<feature type="transmembrane region" description="Helical" evidence="5">
    <location>
        <begin position="62"/>
        <end position="81"/>
    </location>
</feature>
<keyword evidence="2 5" id="KW-0812">Transmembrane</keyword>
<accession>A0A9D1KXH9</accession>
<dbReference type="PANTHER" id="PTHR31746">
    <property type="entry name" value="TRANSMEMBRANE PROTEIN 229 FAMILY MEMBER"/>
    <property type="match status" value="1"/>
</dbReference>
<evidence type="ECO:0000256" key="1">
    <source>
        <dbReference type="ARBA" id="ARBA00004141"/>
    </source>
</evidence>
<evidence type="ECO:0000313" key="7">
    <source>
        <dbReference type="Proteomes" id="UP000824164"/>
    </source>
</evidence>
<evidence type="ECO:0000313" key="6">
    <source>
        <dbReference type="EMBL" id="HIU03513.1"/>
    </source>
</evidence>
<protein>
    <recommendedName>
        <fullName evidence="8">ABC-transporter type IV</fullName>
    </recommendedName>
</protein>
<evidence type="ECO:0000256" key="2">
    <source>
        <dbReference type="ARBA" id="ARBA00022692"/>
    </source>
</evidence>
<feature type="transmembrane region" description="Helical" evidence="5">
    <location>
        <begin position="101"/>
        <end position="120"/>
    </location>
</feature>
<organism evidence="6 7">
    <name type="scientific">Candidatus Onthocola gallistercoris</name>
    <dbReference type="NCBI Taxonomy" id="2840876"/>
    <lineage>
        <taxon>Bacteria</taxon>
        <taxon>Bacillati</taxon>
        <taxon>Bacillota</taxon>
        <taxon>Bacilli</taxon>
        <taxon>Candidatus Onthocola</taxon>
    </lineage>
</organism>
<dbReference type="Pfam" id="PF06541">
    <property type="entry name" value="ABC_trans_CmpB"/>
    <property type="match status" value="1"/>
</dbReference>
<evidence type="ECO:0000256" key="5">
    <source>
        <dbReference type="SAM" id="Phobius"/>
    </source>
</evidence>
<gene>
    <name evidence="6" type="ORF">IAB63_09715</name>
</gene>
<dbReference type="EMBL" id="DVLT01000057">
    <property type="protein sequence ID" value="HIU03513.1"/>
    <property type="molecule type" value="Genomic_DNA"/>
</dbReference>
<evidence type="ECO:0008006" key="8">
    <source>
        <dbReference type="Google" id="ProtNLM"/>
    </source>
</evidence>
<dbReference type="Proteomes" id="UP000824164">
    <property type="component" value="Unassembled WGS sequence"/>
</dbReference>
<dbReference type="AlphaFoldDB" id="A0A9D1KXH9"/>
<sequence>MKKNFILCGLAGWCMEVLWTGLGSIVSRDPKLTCRTSVWMFPIYGMAAFLAPFCRRLQGKNIFYRGGFYTFCIFATEYATGRVLKKHDRCPWDYSKQPANIHGLINLCYTPLWFGAGLFYEQLLMRDAK</sequence>
<dbReference type="InterPro" id="IPR010540">
    <property type="entry name" value="CmpB_TMEM229"/>
</dbReference>
<comment type="caution">
    <text evidence="6">The sequence shown here is derived from an EMBL/GenBank/DDBJ whole genome shotgun (WGS) entry which is preliminary data.</text>
</comment>
<keyword evidence="4 5" id="KW-0472">Membrane</keyword>
<reference evidence="6" key="2">
    <citation type="journal article" date="2021" name="PeerJ">
        <title>Extensive microbial diversity within the chicken gut microbiome revealed by metagenomics and culture.</title>
        <authorList>
            <person name="Gilroy R."/>
            <person name="Ravi A."/>
            <person name="Getino M."/>
            <person name="Pursley I."/>
            <person name="Horton D.L."/>
            <person name="Alikhan N.F."/>
            <person name="Baker D."/>
            <person name="Gharbi K."/>
            <person name="Hall N."/>
            <person name="Watson M."/>
            <person name="Adriaenssens E.M."/>
            <person name="Foster-Nyarko E."/>
            <person name="Jarju S."/>
            <person name="Secka A."/>
            <person name="Antonio M."/>
            <person name="Oren A."/>
            <person name="Chaudhuri R.R."/>
            <person name="La Ragione R."/>
            <person name="Hildebrand F."/>
            <person name="Pallen M.J."/>
        </authorList>
    </citation>
    <scope>NUCLEOTIDE SEQUENCE</scope>
    <source>
        <strain evidence="6">CHK187-14744</strain>
    </source>
</reference>
<reference evidence="6" key="1">
    <citation type="submission" date="2020-10" db="EMBL/GenBank/DDBJ databases">
        <authorList>
            <person name="Gilroy R."/>
        </authorList>
    </citation>
    <scope>NUCLEOTIDE SEQUENCE</scope>
    <source>
        <strain evidence="6">CHK187-14744</strain>
    </source>
</reference>
<dbReference type="GO" id="GO:0016020">
    <property type="term" value="C:membrane"/>
    <property type="evidence" value="ECO:0007669"/>
    <property type="project" value="UniProtKB-SubCell"/>
</dbReference>
<name>A0A9D1KXH9_9FIRM</name>
<evidence type="ECO:0000256" key="4">
    <source>
        <dbReference type="ARBA" id="ARBA00023136"/>
    </source>
</evidence>
<proteinExistence type="predicted"/>
<feature type="transmembrane region" description="Helical" evidence="5">
    <location>
        <begin position="39"/>
        <end position="55"/>
    </location>
</feature>
<comment type="subcellular location">
    <subcellularLocation>
        <location evidence="1">Membrane</location>
        <topology evidence="1">Multi-pass membrane protein</topology>
    </subcellularLocation>
</comment>
<evidence type="ECO:0000256" key="3">
    <source>
        <dbReference type="ARBA" id="ARBA00022989"/>
    </source>
</evidence>
<keyword evidence="3 5" id="KW-1133">Transmembrane helix</keyword>